<dbReference type="OrthoDB" id="2449121at2759"/>
<accession>A0A0D0DGU9</accession>
<reference evidence="1 2" key="1">
    <citation type="submission" date="2014-04" db="EMBL/GenBank/DDBJ databases">
        <authorList>
            <consortium name="DOE Joint Genome Institute"/>
            <person name="Kuo A."/>
            <person name="Kohler A."/>
            <person name="Jargeat P."/>
            <person name="Nagy L.G."/>
            <person name="Floudas D."/>
            <person name="Copeland A."/>
            <person name="Barry K.W."/>
            <person name="Cichocki N."/>
            <person name="Veneault-Fourrey C."/>
            <person name="LaButti K."/>
            <person name="Lindquist E.A."/>
            <person name="Lipzen A."/>
            <person name="Lundell T."/>
            <person name="Morin E."/>
            <person name="Murat C."/>
            <person name="Sun H."/>
            <person name="Tunlid A."/>
            <person name="Henrissat B."/>
            <person name="Grigoriev I.V."/>
            <person name="Hibbett D.S."/>
            <person name="Martin F."/>
            <person name="Nordberg H.P."/>
            <person name="Cantor M.N."/>
            <person name="Hua S.X."/>
        </authorList>
    </citation>
    <scope>NUCLEOTIDE SEQUENCE [LARGE SCALE GENOMIC DNA]</scope>
    <source>
        <strain evidence="1 2">Ve08.2h10</strain>
    </source>
</reference>
<keyword evidence="2" id="KW-1185">Reference proteome</keyword>
<dbReference type="Proteomes" id="UP000054538">
    <property type="component" value="Unassembled WGS sequence"/>
</dbReference>
<reference evidence="2" key="2">
    <citation type="submission" date="2015-01" db="EMBL/GenBank/DDBJ databases">
        <title>Evolutionary Origins and Diversification of the Mycorrhizal Mutualists.</title>
        <authorList>
            <consortium name="DOE Joint Genome Institute"/>
            <consortium name="Mycorrhizal Genomics Consortium"/>
            <person name="Kohler A."/>
            <person name="Kuo A."/>
            <person name="Nagy L.G."/>
            <person name="Floudas D."/>
            <person name="Copeland A."/>
            <person name="Barry K.W."/>
            <person name="Cichocki N."/>
            <person name="Veneault-Fourrey C."/>
            <person name="LaButti K."/>
            <person name="Lindquist E.A."/>
            <person name="Lipzen A."/>
            <person name="Lundell T."/>
            <person name="Morin E."/>
            <person name="Murat C."/>
            <person name="Riley R."/>
            <person name="Ohm R."/>
            <person name="Sun H."/>
            <person name="Tunlid A."/>
            <person name="Henrissat B."/>
            <person name="Grigoriev I.V."/>
            <person name="Hibbett D.S."/>
            <person name="Martin F."/>
        </authorList>
    </citation>
    <scope>NUCLEOTIDE SEQUENCE [LARGE SCALE GENOMIC DNA]</scope>
    <source>
        <strain evidence="2">Ve08.2h10</strain>
    </source>
</reference>
<dbReference type="EMBL" id="KN824944">
    <property type="protein sequence ID" value="KIK97262.1"/>
    <property type="molecule type" value="Genomic_DNA"/>
</dbReference>
<sequence>MFLDTIEDNNDSPDVLKQFIELWEKYQHNPRIKPPMLRASHCVATSVGKGPCLAQMICALYEYVSCFRTLPPISWGKHHAHPSLLNNEQIAQAMCHYLKVLTDGKIMPLLLMKQVSCHYPIIRSQHCGTKDLRGNSMTMAYETWKLGYELKEVKNDERLKPIEPQLGPGEKLHIPIMHDESIIHANDLQWQVYIQDRKMPLWKKGQGQAIHVSDIIVEQTGQLTLSEHQLQESATLPENHWLIFMDACKIINPGKNHDGFWTNEKFVEQVSCLWVTSEQNNSLEKVKMVITIFEQMYPNAIAEFVFNQSSAHGTFAKDALNVEDMNIQPGGKQ</sequence>
<dbReference type="AlphaFoldDB" id="A0A0D0DGU9"/>
<dbReference type="STRING" id="930991.A0A0D0DGU9"/>
<dbReference type="InParanoid" id="A0A0D0DGU9"/>
<protein>
    <submittedName>
        <fullName evidence="1">Uncharacterized protein</fullName>
    </submittedName>
</protein>
<evidence type="ECO:0000313" key="1">
    <source>
        <dbReference type="EMBL" id="KIK97262.1"/>
    </source>
</evidence>
<dbReference type="HOGENOM" id="CLU_834454_0_0_1"/>
<organism evidence="1 2">
    <name type="scientific">Paxillus rubicundulus Ve08.2h10</name>
    <dbReference type="NCBI Taxonomy" id="930991"/>
    <lineage>
        <taxon>Eukaryota</taxon>
        <taxon>Fungi</taxon>
        <taxon>Dikarya</taxon>
        <taxon>Basidiomycota</taxon>
        <taxon>Agaricomycotina</taxon>
        <taxon>Agaricomycetes</taxon>
        <taxon>Agaricomycetidae</taxon>
        <taxon>Boletales</taxon>
        <taxon>Paxilineae</taxon>
        <taxon>Paxillaceae</taxon>
        <taxon>Paxillus</taxon>
    </lineage>
</organism>
<dbReference type="PANTHER" id="PTHR35871">
    <property type="entry name" value="EXPRESSED PROTEIN"/>
    <property type="match status" value="1"/>
</dbReference>
<gene>
    <name evidence="1" type="ORF">PAXRUDRAFT_24716</name>
</gene>
<evidence type="ECO:0000313" key="2">
    <source>
        <dbReference type="Proteomes" id="UP000054538"/>
    </source>
</evidence>
<dbReference type="PANTHER" id="PTHR35871:SF1">
    <property type="entry name" value="CXC1-LIKE CYSTEINE CLUSTER ASSOCIATED WITH KDZ TRANSPOSASES DOMAIN-CONTAINING PROTEIN"/>
    <property type="match status" value="1"/>
</dbReference>
<proteinExistence type="predicted"/>
<name>A0A0D0DGU9_9AGAM</name>